<reference evidence="2" key="1">
    <citation type="submission" date="2020-12" db="EMBL/GenBank/DDBJ databases">
        <title>The genome sequence of Inhella sp. 1Y17.</title>
        <authorList>
            <person name="Liu Y."/>
        </authorList>
    </citation>
    <scope>NUCLEOTIDE SEQUENCE</scope>
    <source>
        <strain evidence="2">1Y17</strain>
    </source>
</reference>
<dbReference type="AlphaFoldDB" id="A0A931NHS0"/>
<keyword evidence="3" id="KW-1185">Reference proteome</keyword>
<dbReference type="RefSeq" id="WP_198111841.1">
    <property type="nucleotide sequence ID" value="NZ_JAEDAK010000009.1"/>
</dbReference>
<feature type="chain" id="PRO_5036919750" description="Lysozyme inhibitor LprI N-terminal domain-containing protein" evidence="1">
    <location>
        <begin position="19"/>
        <end position="143"/>
    </location>
</feature>
<dbReference type="Proteomes" id="UP000613266">
    <property type="component" value="Unassembled WGS sequence"/>
</dbReference>
<evidence type="ECO:0000313" key="3">
    <source>
        <dbReference type="Proteomes" id="UP000613266"/>
    </source>
</evidence>
<feature type="signal peptide" evidence="1">
    <location>
        <begin position="1"/>
        <end position="18"/>
    </location>
</feature>
<evidence type="ECO:0008006" key="4">
    <source>
        <dbReference type="Google" id="ProtNLM"/>
    </source>
</evidence>
<dbReference type="EMBL" id="JAEDAK010000009">
    <property type="protein sequence ID" value="MBH9578073.1"/>
    <property type="molecule type" value="Genomic_DNA"/>
</dbReference>
<protein>
    <recommendedName>
        <fullName evidence="4">Lysozyme inhibitor LprI N-terminal domain-containing protein</fullName>
    </recommendedName>
</protein>
<sequence length="143" mass="15597">MRSCWGALVMLLAAAAHAQDAPRIDELLRCDPERALRLPLQGCQRNPAADARELAAAWADWQARNQAAADAVRLGCRQQWLQRGRARGQTDADALAPYERAYRSLDQLMATAPPPEPAQCAAMVRSLREDVVPSPQPAASGTR</sequence>
<evidence type="ECO:0000256" key="1">
    <source>
        <dbReference type="SAM" id="SignalP"/>
    </source>
</evidence>
<keyword evidence="1" id="KW-0732">Signal</keyword>
<comment type="caution">
    <text evidence="2">The sequence shown here is derived from an EMBL/GenBank/DDBJ whole genome shotgun (WGS) entry which is preliminary data.</text>
</comment>
<evidence type="ECO:0000313" key="2">
    <source>
        <dbReference type="EMBL" id="MBH9578073.1"/>
    </source>
</evidence>
<proteinExistence type="predicted"/>
<name>A0A931NHS0_9BURK</name>
<organism evidence="2 3">
    <name type="scientific">Inhella proteolytica</name>
    <dbReference type="NCBI Taxonomy" id="2795029"/>
    <lineage>
        <taxon>Bacteria</taxon>
        <taxon>Pseudomonadati</taxon>
        <taxon>Pseudomonadota</taxon>
        <taxon>Betaproteobacteria</taxon>
        <taxon>Burkholderiales</taxon>
        <taxon>Sphaerotilaceae</taxon>
        <taxon>Inhella</taxon>
    </lineage>
</organism>
<accession>A0A931NHS0</accession>
<gene>
    <name evidence="2" type="ORF">I7X39_14295</name>
</gene>